<dbReference type="AlphaFoldDB" id="A0A0A9HIX4"/>
<accession>A0A0A9HIX4</accession>
<name>A0A0A9HIX4_ARUDO</name>
<proteinExistence type="predicted"/>
<reference evidence="1" key="1">
    <citation type="submission" date="2014-09" db="EMBL/GenBank/DDBJ databases">
        <authorList>
            <person name="Magalhaes I.L.F."/>
            <person name="Oliveira U."/>
            <person name="Santos F.R."/>
            <person name="Vidigal T.H.D.A."/>
            <person name="Brescovit A.D."/>
            <person name="Santos A.J."/>
        </authorList>
    </citation>
    <scope>NUCLEOTIDE SEQUENCE</scope>
    <source>
        <tissue evidence="1">Shoot tissue taken approximately 20 cm above the soil surface</tissue>
    </source>
</reference>
<dbReference type="EMBL" id="GBRH01162117">
    <property type="protein sequence ID" value="JAE35779.1"/>
    <property type="molecule type" value="Transcribed_RNA"/>
</dbReference>
<sequence>MATTRCSTLLNLSLDMS</sequence>
<evidence type="ECO:0000313" key="1">
    <source>
        <dbReference type="EMBL" id="JAE35779.1"/>
    </source>
</evidence>
<protein>
    <submittedName>
        <fullName evidence="1">Uncharacterized protein</fullName>
    </submittedName>
</protein>
<reference evidence="1" key="2">
    <citation type="journal article" date="2015" name="Data Brief">
        <title>Shoot transcriptome of the giant reed, Arundo donax.</title>
        <authorList>
            <person name="Barrero R.A."/>
            <person name="Guerrero F.D."/>
            <person name="Moolhuijzen P."/>
            <person name="Goolsby J.A."/>
            <person name="Tidwell J."/>
            <person name="Bellgard S.E."/>
            <person name="Bellgard M.I."/>
        </authorList>
    </citation>
    <scope>NUCLEOTIDE SEQUENCE</scope>
    <source>
        <tissue evidence="1">Shoot tissue taken approximately 20 cm above the soil surface</tissue>
    </source>
</reference>
<organism evidence="1">
    <name type="scientific">Arundo donax</name>
    <name type="common">Giant reed</name>
    <name type="synonym">Donax arundinaceus</name>
    <dbReference type="NCBI Taxonomy" id="35708"/>
    <lineage>
        <taxon>Eukaryota</taxon>
        <taxon>Viridiplantae</taxon>
        <taxon>Streptophyta</taxon>
        <taxon>Embryophyta</taxon>
        <taxon>Tracheophyta</taxon>
        <taxon>Spermatophyta</taxon>
        <taxon>Magnoliopsida</taxon>
        <taxon>Liliopsida</taxon>
        <taxon>Poales</taxon>
        <taxon>Poaceae</taxon>
        <taxon>PACMAD clade</taxon>
        <taxon>Arundinoideae</taxon>
        <taxon>Arundineae</taxon>
        <taxon>Arundo</taxon>
    </lineage>
</organism>